<evidence type="ECO:0000259" key="4">
    <source>
        <dbReference type="Pfam" id="PF02563"/>
    </source>
</evidence>
<feature type="chain" id="PRO_5021917735" evidence="3">
    <location>
        <begin position="25"/>
        <end position="217"/>
    </location>
</feature>
<feature type="domain" description="Polysaccharide export protein N-terminal" evidence="4">
    <location>
        <begin position="64"/>
        <end position="137"/>
    </location>
</feature>
<feature type="compositionally biased region" description="Polar residues" evidence="2">
    <location>
        <begin position="34"/>
        <end position="52"/>
    </location>
</feature>
<dbReference type="InterPro" id="IPR003715">
    <property type="entry name" value="Poly_export_N"/>
</dbReference>
<evidence type="ECO:0000259" key="5">
    <source>
        <dbReference type="Pfam" id="PF10531"/>
    </source>
</evidence>
<dbReference type="Gene3D" id="3.30.1950.10">
    <property type="entry name" value="wza like domain"/>
    <property type="match status" value="1"/>
</dbReference>
<dbReference type="RefSeq" id="WP_147152209.1">
    <property type="nucleotide sequence ID" value="NZ_BKAJ01000085.1"/>
</dbReference>
<dbReference type="EMBL" id="BKAJ01000085">
    <property type="protein sequence ID" value="GEP57685.1"/>
    <property type="molecule type" value="Genomic_DNA"/>
</dbReference>
<dbReference type="PANTHER" id="PTHR33619:SF3">
    <property type="entry name" value="POLYSACCHARIDE EXPORT PROTEIN GFCE-RELATED"/>
    <property type="match status" value="1"/>
</dbReference>
<name>A0A512NFG1_9HYPH</name>
<evidence type="ECO:0000256" key="1">
    <source>
        <dbReference type="ARBA" id="ARBA00022729"/>
    </source>
</evidence>
<sequence length="217" mass="23446">MSADASSLVSLRRRSLFVAMLALAACESDPTPIVQENTNPDGSLSLAPTNTPGGRGGAGASGRDPDYRLGANDRVRIIVFGQPTLTGEFTLDGSGQLAFPLIGNVNAQGMTTGQLQQTIASRLDPDYLRNPSVSAEVITRRPFYVIGEVQKPGNYPYVTDMTALQAVAMAGGYTYRARQNNLYLKRLDTNGRMVRVAATPETKIRPGDTVEIKERYF</sequence>
<protein>
    <submittedName>
        <fullName evidence="6">Uncharacterized protein</fullName>
    </submittedName>
</protein>
<keyword evidence="1 3" id="KW-0732">Signal</keyword>
<organism evidence="6 7">
    <name type="scientific">Reyranella soli</name>
    <dbReference type="NCBI Taxonomy" id="1230389"/>
    <lineage>
        <taxon>Bacteria</taxon>
        <taxon>Pseudomonadati</taxon>
        <taxon>Pseudomonadota</taxon>
        <taxon>Alphaproteobacteria</taxon>
        <taxon>Hyphomicrobiales</taxon>
        <taxon>Reyranellaceae</taxon>
        <taxon>Reyranella</taxon>
    </lineage>
</organism>
<keyword evidence="7" id="KW-1185">Reference proteome</keyword>
<dbReference type="PANTHER" id="PTHR33619">
    <property type="entry name" value="POLYSACCHARIDE EXPORT PROTEIN GFCE-RELATED"/>
    <property type="match status" value="1"/>
</dbReference>
<dbReference type="GO" id="GO:0015159">
    <property type="term" value="F:polysaccharide transmembrane transporter activity"/>
    <property type="evidence" value="ECO:0007669"/>
    <property type="project" value="InterPro"/>
</dbReference>
<dbReference type="InterPro" id="IPR049712">
    <property type="entry name" value="Poly_export"/>
</dbReference>
<dbReference type="Proteomes" id="UP000321058">
    <property type="component" value="Unassembled WGS sequence"/>
</dbReference>
<dbReference type="Pfam" id="PF10531">
    <property type="entry name" value="SLBB"/>
    <property type="match status" value="1"/>
</dbReference>
<feature type="domain" description="Soluble ligand binding" evidence="5">
    <location>
        <begin position="143"/>
        <end position="196"/>
    </location>
</feature>
<feature type="signal peptide" evidence="3">
    <location>
        <begin position="1"/>
        <end position="24"/>
    </location>
</feature>
<evidence type="ECO:0000313" key="6">
    <source>
        <dbReference type="EMBL" id="GEP57685.1"/>
    </source>
</evidence>
<reference evidence="6 7" key="1">
    <citation type="submission" date="2019-07" db="EMBL/GenBank/DDBJ databases">
        <title>Whole genome shotgun sequence of Reyranella soli NBRC 108950.</title>
        <authorList>
            <person name="Hosoyama A."/>
            <person name="Uohara A."/>
            <person name="Ohji S."/>
            <person name="Ichikawa N."/>
        </authorList>
    </citation>
    <scope>NUCLEOTIDE SEQUENCE [LARGE SCALE GENOMIC DNA]</scope>
    <source>
        <strain evidence="6 7">NBRC 108950</strain>
    </source>
</reference>
<proteinExistence type="predicted"/>
<comment type="caution">
    <text evidence="6">The sequence shown here is derived from an EMBL/GenBank/DDBJ whole genome shotgun (WGS) entry which is preliminary data.</text>
</comment>
<evidence type="ECO:0000313" key="7">
    <source>
        <dbReference type="Proteomes" id="UP000321058"/>
    </source>
</evidence>
<dbReference type="OrthoDB" id="197007at2"/>
<dbReference type="AlphaFoldDB" id="A0A512NFG1"/>
<accession>A0A512NFG1</accession>
<gene>
    <name evidence="6" type="ORF">RSO01_48510</name>
</gene>
<feature type="region of interest" description="Disordered" evidence="2">
    <location>
        <begin position="31"/>
        <end position="65"/>
    </location>
</feature>
<evidence type="ECO:0000256" key="3">
    <source>
        <dbReference type="SAM" id="SignalP"/>
    </source>
</evidence>
<dbReference type="Gene3D" id="3.10.560.10">
    <property type="entry name" value="Outer membrane lipoprotein wza domain like"/>
    <property type="match status" value="1"/>
</dbReference>
<dbReference type="InterPro" id="IPR019554">
    <property type="entry name" value="Soluble_ligand-bd"/>
</dbReference>
<dbReference type="Pfam" id="PF02563">
    <property type="entry name" value="Poly_export"/>
    <property type="match status" value="1"/>
</dbReference>
<evidence type="ECO:0000256" key="2">
    <source>
        <dbReference type="SAM" id="MobiDB-lite"/>
    </source>
</evidence>